<comment type="caution">
    <text evidence="1">The sequence shown here is derived from an EMBL/GenBank/DDBJ whole genome shotgun (WGS) entry which is preliminary data.</text>
</comment>
<reference evidence="2" key="1">
    <citation type="journal article" date="2019" name="Curr. Biol.">
        <title>Genome Sequence of Striga asiatica Provides Insight into the Evolution of Plant Parasitism.</title>
        <authorList>
            <person name="Yoshida S."/>
            <person name="Kim S."/>
            <person name="Wafula E.K."/>
            <person name="Tanskanen J."/>
            <person name="Kim Y.M."/>
            <person name="Honaas L."/>
            <person name="Yang Z."/>
            <person name="Spallek T."/>
            <person name="Conn C.E."/>
            <person name="Ichihashi Y."/>
            <person name="Cheong K."/>
            <person name="Cui S."/>
            <person name="Der J.P."/>
            <person name="Gundlach H."/>
            <person name="Jiao Y."/>
            <person name="Hori C."/>
            <person name="Ishida J.K."/>
            <person name="Kasahara H."/>
            <person name="Kiba T."/>
            <person name="Kim M.S."/>
            <person name="Koo N."/>
            <person name="Laohavisit A."/>
            <person name="Lee Y.H."/>
            <person name="Lumba S."/>
            <person name="McCourt P."/>
            <person name="Mortimer J.C."/>
            <person name="Mutuku J.M."/>
            <person name="Nomura T."/>
            <person name="Sasaki-Sekimoto Y."/>
            <person name="Seto Y."/>
            <person name="Wang Y."/>
            <person name="Wakatake T."/>
            <person name="Sakakibara H."/>
            <person name="Demura T."/>
            <person name="Yamaguchi S."/>
            <person name="Yoneyama K."/>
            <person name="Manabe R.I."/>
            <person name="Nelson D.C."/>
            <person name="Schulman A.H."/>
            <person name="Timko M.P."/>
            <person name="dePamphilis C.W."/>
            <person name="Choi D."/>
            <person name="Shirasu K."/>
        </authorList>
    </citation>
    <scope>NUCLEOTIDE SEQUENCE [LARGE SCALE GENOMIC DNA]</scope>
    <source>
        <strain evidence="2">cv. UVA1</strain>
    </source>
</reference>
<name>A0A5A7P790_STRAF</name>
<organism evidence="1 2">
    <name type="scientific">Striga asiatica</name>
    <name type="common">Asiatic witchweed</name>
    <name type="synonym">Buchnera asiatica</name>
    <dbReference type="NCBI Taxonomy" id="4170"/>
    <lineage>
        <taxon>Eukaryota</taxon>
        <taxon>Viridiplantae</taxon>
        <taxon>Streptophyta</taxon>
        <taxon>Embryophyta</taxon>
        <taxon>Tracheophyta</taxon>
        <taxon>Spermatophyta</taxon>
        <taxon>Magnoliopsida</taxon>
        <taxon>eudicotyledons</taxon>
        <taxon>Gunneridae</taxon>
        <taxon>Pentapetalae</taxon>
        <taxon>asterids</taxon>
        <taxon>lamiids</taxon>
        <taxon>Lamiales</taxon>
        <taxon>Orobanchaceae</taxon>
        <taxon>Buchnereae</taxon>
        <taxon>Striga</taxon>
    </lineage>
</organism>
<dbReference type="Proteomes" id="UP000325081">
    <property type="component" value="Unassembled WGS sequence"/>
</dbReference>
<protein>
    <submittedName>
        <fullName evidence="1">Heavy metal transport/detoxification superfamily protein</fullName>
    </submittedName>
</protein>
<sequence>MYCCIDVYSVKINIEKNLVFVEGPIDPMTLLNKVAKLEKSVQLLPNNIHQDCYRGPIGPTNPHYTRKKAKGRNKPHKCEAYKPLKVDKRVCPDFFCTIRLRSRSIVDKVLGHDSLFGGFSFFGFGTHPAEGYPPGFGYTQPPPMFGYGRPHVAVRHPFRFH</sequence>
<accession>A0A5A7P790</accession>
<proteinExistence type="predicted"/>
<dbReference type="EMBL" id="BKCP01002447">
    <property type="protein sequence ID" value="GER28358.1"/>
    <property type="molecule type" value="Genomic_DNA"/>
</dbReference>
<dbReference type="AlphaFoldDB" id="A0A5A7P790"/>
<keyword evidence="2" id="KW-1185">Reference proteome</keyword>
<evidence type="ECO:0000313" key="2">
    <source>
        <dbReference type="Proteomes" id="UP000325081"/>
    </source>
</evidence>
<gene>
    <name evidence="1" type="ORF">STAS_04138</name>
</gene>
<evidence type="ECO:0000313" key="1">
    <source>
        <dbReference type="EMBL" id="GER28358.1"/>
    </source>
</evidence>
<dbReference type="OrthoDB" id="912363at2759"/>